<keyword evidence="3 11" id="KW-0812">Transmembrane</keyword>
<evidence type="ECO:0000256" key="2">
    <source>
        <dbReference type="ARBA" id="ARBA00022670"/>
    </source>
</evidence>
<accession>A0AAW6EF99</accession>
<evidence type="ECO:0000313" key="13">
    <source>
        <dbReference type="EMBL" id="MDB8750499.1"/>
    </source>
</evidence>
<gene>
    <name evidence="13" type="ORF">PNW00_08580</name>
</gene>
<evidence type="ECO:0000256" key="9">
    <source>
        <dbReference type="ARBA" id="ARBA00023136"/>
    </source>
</evidence>
<dbReference type="EMBL" id="JAQMLU010000013">
    <property type="protein sequence ID" value="MDB8750499.1"/>
    <property type="molecule type" value="Genomic_DNA"/>
</dbReference>
<keyword evidence="8 10" id="KW-0482">Metalloprotease</keyword>
<dbReference type="RefSeq" id="WP_195221293.1">
    <property type="nucleotide sequence ID" value="NZ_JADMWL010000013.1"/>
</dbReference>
<evidence type="ECO:0000256" key="1">
    <source>
        <dbReference type="ARBA" id="ARBA00022475"/>
    </source>
</evidence>
<evidence type="ECO:0000256" key="6">
    <source>
        <dbReference type="ARBA" id="ARBA00022833"/>
    </source>
</evidence>
<dbReference type="PANTHER" id="PTHR43221">
    <property type="entry name" value="PROTEASE HTPX"/>
    <property type="match status" value="1"/>
</dbReference>
<evidence type="ECO:0000256" key="5">
    <source>
        <dbReference type="ARBA" id="ARBA00022801"/>
    </source>
</evidence>
<proteinExistence type="inferred from homology"/>
<keyword evidence="2 10" id="KW-0645">Protease</keyword>
<evidence type="ECO:0000256" key="11">
    <source>
        <dbReference type="SAM" id="Phobius"/>
    </source>
</evidence>
<evidence type="ECO:0000256" key="8">
    <source>
        <dbReference type="ARBA" id="ARBA00023049"/>
    </source>
</evidence>
<dbReference type="GO" id="GO:0046872">
    <property type="term" value="F:metal ion binding"/>
    <property type="evidence" value="ECO:0007669"/>
    <property type="project" value="UniProtKB-KW"/>
</dbReference>
<dbReference type="PANTHER" id="PTHR43221:SF2">
    <property type="entry name" value="PROTEASE HTPX HOMOLOG"/>
    <property type="match status" value="1"/>
</dbReference>
<evidence type="ECO:0000313" key="14">
    <source>
        <dbReference type="Proteomes" id="UP001213042"/>
    </source>
</evidence>
<name>A0AAW6EF99_9FIRM</name>
<evidence type="ECO:0000256" key="10">
    <source>
        <dbReference type="RuleBase" id="RU003983"/>
    </source>
</evidence>
<comment type="cofactor">
    <cofactor evidence="10">
        <name>Zn(2+)</name>
        <dbReference type="ChEBI" id="CHEBI:29105"/>
    </cofactor>
    <text evidence="10">Binds 1 zinc ion per subunit.</text>
</comment>
<reference evidence="13" key="1">
    <citation type="submission" date="2023-01" db="EMBL/GenBank/DDBJ databases">
        <title>Human gut microbiome strain richness.</title>
        <authorList>
            <person name="Chen-Liaw A."/>
        </authorList>
    </citation>
    <scope>NUCLEOTIDE SEQUENCE</scope>
    <source>
        <strain evidence="13">D43st1_D9_D43t1_170807</strain>
    </source>
</reference>
<dbReference type="Proteomes" id="UP001213042">
    <property type="component" value="Unassembled WGS sequence"/>
</dbReference>
<keyword evidence="9 11" id="KW-0472">Membrane</keyword>
<feature type="domain" description="Peptidase M48" evidence="12">
    <location>
        <begin position="73"/>
        <end position="270"/>
    </location>
</feature>
<comment type="similarity">
    <text evidence="10">Belongs to the peptidase M48 family.</text>
</comment>
<keyword evidence="7 11" id="KW-1133">Transmembrane helix</keyword>
<evidence type="ECO:0000256" key="4">
    <source>
        <dbReference type="ARBA" id="ARBA00022723"/>
    </source>
</evidence>
<evidence type="ECO:0000256" key="3">
    <source>
        <dbReference type="ARBA" id="ARBA00022692"/>
    </source>
</evidence>
<evidence type="ECO:0000259" key="12">
    <source>
        <dbReference type="Pfam" id="PF01435"/>
    </source>
</evidence>
<dbReference type="Pfam" id="PF01435">
    <property type="entry name" value="Peptidase_M48"/>
    <property type="match status" value="1"/>
</dbReference>
<protein>
    <submittedName>
        <fullName evidence="13">M48 family metalloprotease</fullName>
        <ecNumber evidence="13">3.4.24.-</ecNumber>
    </submittedName>
</protein>
<feature type="transmembrane region" description="Helical" evidence="11">
    <location>
        <begin position="29"/>
        <end position="48"/>
    </location>
</feature>
<organism evidence="13 14">
    <name type="scientific">Ruminococcus bicirculans</name>
    <name type="common">ex Wegman et al. 2014</name>
    <dbReference type="NCBI Taxonomy" id="1160721"/>
    <lineage>
        <taxon>Bacteria</taxon>
        <taxon>Bacillati</taxon>
        <taxon>Bacillota</taxon>
        <taxon>Clostridia</taxon>
        <taxon>Eubacteriales</taxon>
        <taxon>Oscillospiraceae</taxon>
        <taxon>Ruminococcus</taxon>
    </lineage>
</organism>
<keyword evidence="6 10" id="KW-0862">Zinc</keyword>
<dbReference type="GO" id="GO:0004222">
    <property type="term" value="F:metalloendopeptidase activity"/>
    <property type="evidence" value="ECO:0007669"/>
    <property type="project" value="InterPro"/>
</dbReference>
<keyword evidence="4" id="KW-0479">Metal-binding</keyword>
<evidence type="ECO:0000256" key="7">
    <source>
        <dbReference type="ARBA" id="ARBA00022989"/>
    </source>
</evidence>
<keyword evidence="5 10" id="KW-0378">Hydrolase</keyword>
<sequence length="288" mass="31962">MYISAVIFVVLYAVDIALGYCIAGYIGSLFVAVALPIGIFIQLKLALFQADAIKLDDLSPSDKNKLSLAFENVLQSAEALGYKFSKNPCIYLSEDRAMNGFNAGNAIVINRGLMNTGCLEGICAHEIKHWRYMDSYTSCLICNTITVLSLLAMFVMSIYVFAIALFIGILVAVIGNGTAGFLVGTFVGNFLGKIKDLVLRANLYLMNVLQGLLSRHTEYKADEWATRIGYGEQLKQFLRLTYESRRMESLLASLLSSHPSDSKRIGHIQRIQNQMNDTDELVRLPFNV</sequence>
<dbReference type="EC" id="3.4.24.-" evidence="13"/>
<dbReference type="InterPro" id="IPR001915">
    <property type="entry name" value="Peptidase_M48"/>
</dbReference>
<dbReference type="AlphaFoldDB" id="A0AAW6EF99"/>
<keyword evidence="1" id="KW-1003">Cell membrane</keyword>
<dbReference type="GO" id="GO:0006508">
    <property type="term" value="P:proteolysis"/>
    <property type="evidence" value="ECO:0007669"/>
    <property type="project" value="UniProtKB-KW"/>
</dbReference>
<comment type="caution">
    <text evidence="13">The sequence shown here is derived from an EMBL/GenBank/DDBJ whole genome shotgun (WGS) entry which is preliminary data.</text>
</comment>
<feature type="transmembrane region" description="Helical" evidence="11">
    <location>
        <begin position="136"/>
        <end position="159"/>
    </location>
</feature>
<feature type="transmembrane region" description="Helical" evidence="11">
    <location>
        <begin position="165"/>
        <end position="191"/>
    </location>
</feature>
<dbReference type="InterPro" id="IPR050083">
    <property type="entry name" value="HtpX_protease"/>
</dbReference>